<keyword evidence="1" id="KW-0472">Membrane</keyword>
<feature type="transmembrane region" description="Helical" evidence="1">
    <location>
        <begin position="247"/>
        <end position="270"/>
    </location>
</feature>
<gene>
    <name evidence="2" type="ORF">QO010_001188</name>
</gene>
<evidence type="ECO:0008006" key="4">
    <source>
        <dbReference type="Google" id="ProtNLM"/>
    </source>
</evidence>
<dbReference type="Proteomes" id="UP001228905">
    <property type="component" value="Unassembled WGS sequence"/>
</dbReference>
<dbReference type="EMBL" id="JAUSVS010000002">
    <property type="protein sequence ID" value="MDQ0463417.1"/>
    <property type="molecule type" value="Genomic_DNA"/>
</dbReference>
<feature type="transmembrane region" description="Helical" evidence="1">
    <location>
        <begin position="20"/>
        <end position="47"/>
    </location>
</feature>
<keyword evidence="3" id="KW-1185">Reference proteome</keyword>
<protein>
    <recommendedName>
        <fullName evidence="4">DUF2306 domain-containing protein</fullName>
    </recommendedName>
</protein>
<evidence type="ECO:0000256" key="1">
    <source>
        <dbReference type="SAM" id="Phobius"/>
    </source>
</evidence>
<dbReference type="Pfam" id="PF10067">
    <property type="entry name" value="DUF2306"/>
    <property type="match status" value="1"/>
</dbReference>
<evidence type="ECO:0000313" key="3">
    <source>
        <dbReference type="Proteomes" id="UP001228905"/>
    </source>
</evidence>
<dbReference type="RefSeq" id="WP_307347315.1">
    <property type="nucleotide sequence ID" value="NZ_JAUSVS010000002.1"/>
</dbReference>
<keyword evidence="1" id="KW-0812">Transmembrane</keyword>
<feature type="transmembrane region" description="Helical" evidence="1">
    <location>
        <begin position="81"/>
        <end position="103"/>
    </location>
</feature>
<comment type="caution">
    <text evidence="2">The sequence shown here is derived from an EMBL/GenBank/DDBJ whole genome shotgun (WGS) entry which is preliminary data.</text>
</comment>
<feature type="transmembrane region" description="Helical" evidence="1">
    <location>
        <begin position="215"/>
        <end position="235"/>
    </location>
</feature>
<keyword evidence="1" id="KW-1133">Transmembrane helix</keyword>
<evidence type="ECO:0000313" key="2">
    <source>
        <dbReference type="EMBL" id="MDQ0463417.1"/>
    </source>
</evidence>
<feature type="transmembrane region" description="Helical" evidence="1">
    <location>
        <begin position="115"/>
        <end position="134"/>
    </location>
</feature>
<accession>A0ABU0IN37</accession>
<proteinExistence type="predicted"/>
<name>A0ABU0IN37_9CAUL</name>
<organism evidence="2 3">
    <name type="scientific">Caulobacter ginsengisoli</name>
    <dbReference type="NCBI Taxonomy" id="400775"/>
    <lineage>
        <taxon>Bacteria</taxon>
        <taxon>Pseudomonadati</taxon>
        <taxon>Pseudomonadota</taxon>
        <taxon>Alphaproteobacteria</taxon>
        <taxon>Caulobacterales</taxon>
        <taxon>Caulobacteraceae</taxon>
        <taxon>Caulobacter</taxon>
    </lineage>
</organism>
<reference evidence="2 3" key="1">
    <citation type="submission" date="2023-07" db="EMBL/GenBank/DDBJ databases">
        <title>Genomic Encyclopedia of Type Strains, Phase IV (KMG-IV): sequencing the most valuable type-strain genomes for metagenomic binning, comparative biology and taxonomic classification.</title>
        <authorList>
            <person name="Goeker M."/>
        </authorList>
    </citation>
    <scope>NUCLEOTIDE SEQUENCE [LARGE SCALE GENOMIC DNA]</scope>
    <source>
        <strain evidence="2 3">DSM 18695</strain>
    </source>
</reference>
<dbReference type="InterPro" id="IPR018750">
    <property type="entry name" value="DUF2306_membrane"/>
</dbReference>
<sequence length="284" mass="30378">MTNTQVSALPFSKPRFSEAVLTGAAGFWLAAALIGQWAFFSYIAAFYGPNLVSGNFQAWAVLSKMGGTGYVAGDTAGNLTFGAHALAAGIIAFGGALQLMPWVRARFPAFHRWNGRVFLLTVTGLSLSGFYLVWVRHSSPGPISAISTTVNGLLILTFAALAWRTAVARNIAVHRRWAMRLYLVSNAQWFLRIGLFSYFIVNMAIGAKVKMSDPFLIFWTPGCYLVPLAVLELYLRAKDSGGPAARLAVAGGLIVAALLMVIGILAFSVFSLKIVTGAPLALPG</sequence>
<feature type="transmembrane region" description="Helical" evidence="1">
    <location>
        <begin position="146"/>
        <end position="168"/>
    </location>
</feature>
<feature type="transmembrane region" description="Helical" evidence="1">
    <location>
        <begin position="189"/>
        <end position="209"/>
    </location>
</feature>